<sequence>MNIKYFIYRGLKKGDFFTGDNVLPPTESSSDFIAKINAAFTAFYQGAEGGVPEFLAKYIGFDPDHQTDNLSLDSFFFKEAVIVENNGEFEEDSAGAFELPLIKMASSLGRFAEGNCGIDIVLNYGDYSLPEPNGDFVFDLAYARLAESMIMIDAQADSFASKVKREQITQFLDVAAYFGFHCIDTGSVTVYQAGASSVKKGQDIYTSVIDRFATKNRIYLYIQSDRTRSYNFYGNYLIEENGAESLKTGNMANSLTPVIYGSQGWPLLLDEGLQNHAGELNTIFLQFVTDNNPNTMFYGQVAQVDNAQGNNFCGPDDLKLPVDAEGSPIALTKVIALSNPATGADNNKLNIACFNILIYQGMTYKYVAGQVTNDQGETVDVLAQPNFFDDVFDGINATPLLKAGDDTSNSSITLQKLKLINHYYGNIQYGVSAVQTTVVSDEINTGDEATQTLNRVSYISESVDVLNNVVTISGTVTADSKSSPSVSGTVADNKAYQLPPPFYYYIKTFTDSTQTVTGLKLSSTDGTIPTKVILGLTKNENDLLKDLIKTNELINPRLFLIDLFEDGSSLISSESIQYRKYNVGIVGETGVGELRLVLNEPGGFVYSLDNRYYFSKDYSDFIKDTPITSLFLDLEISL</sequence>
<dbReference type="Proteomes" id="UP000251402">
    <property type="component" value="Chromosome"/>
</dbReference>
<reference evidence="1" key="1">
    <citation type="submission" date="2019-08" db="EMBL/GenBank/DDBJ databases">
        <title>Comparative genome analysis confer to the adaptation heavy metal polluted environment.</title>
        <authorList>
            <person name="Li Y."/>
        </authorList>
    </citation>
    <scope>NUCLEOTIDE SEQUENCE [LARGE SCALE GENOMIC DNA]</scope>
    <source>
        <strain evidence="1">P1</strain>
    </source>
</reference>
<dbReference type="KEGG" id="mrub:DEO27_011410"/>
<evidence type="ECO:0000313" key="1">
    <source>
        <dbReference type="EMBL" id="QEM10601.1"/>
    </source>
</evidence>
<name>A0A5C1I037_9SPHI</name>
<dbReference type="OrthoDB" id="1210671at2"/>
<evidence type="ECO:0000313" key="2">
    <source>
        <dbReference type="Proteomes" id="UP000251402"/>
    </source>
</evidence>
<dbReference type="RefSeq" id="WP_146749950.1">
    <property type="nucleotide sequence ID" value="NZ_CP043450.1"/>
</dbReference>
<organism evidence="1 2">
    <name type="scientific">Mucilaginibacter rubeus</name>
    <dbReference type="NCBI Taxonomy" id="2027860"/>
    <lineage>
        <taxon>Bacteria</taxon>
        <taxon>Pseudomonadati</taxon>
        <taxon>Bacteroidota</taxon>
        <taxon>Sphingobacteriia</taxon>
        <taxon>Sphingobacteriales</taxon>
        <taxon>Sphingobacteriaceae</taxon>
        <taxon>Mucilaginibacter</taxon>
    </lineage>
</organism>
<keyword evidence="2" id="KW-1185">Reference proteome</keyword>
<accession>A0A5C1I037</accession>
<dbReference type="AlphaFoldDB" id="A0A5C1I037"/>
<proteinExistence type="predicted"/>
<protein>
    <submittedName>
        <fullName evidence="1">Uncharacterized protein</fullName>
    </submittedName>
</protein>
<gene>
    <name evidence="1" type="ORF">DEO27_011410</name>
</gene>
<dbReference type="EMBL" id="CP043450">
    <property type="protein sequence ID" value="QEM10601.1"/>
    <property type="molecule type" value="Genomic_DNA"/>
</dbReference>